<dbReference type="InterPro" id="IPR013783">
    <property type="entry name" value="Ig-like_fold"/>
</dbReference>
<dbReference type="GO" id="GO:0050808">
    <property type="term" value="P:synapse organization"/>
    <property type="evidence" value="ECO:0007669"/>
    <property type="project" value="TreeGrafter"/>
</dbReference>
<dbReference type="InterPro" id="IPR036179">
    <property type="entry name" value="Ig-like_dom_sf"/>
</dbReference>
<keyword evidence="4" id="KW-1185">Reference proteome</keyword>
<dbReference type="InterPro" id="IPR037448">
    <property type="entry name" value="Zig-8"/>
</dbReference>
<feature type="signal peptide" evidence="1">
    <location>
        <begin position="1"/>
        <end position="21"/>
    </location>
</feature>
<name>A0A087VZZ3_ECHMU</name>
<dbReference type="EMBL" id="LN902846">
    <property type="protein sequence ID" value="CDI97840.1"/>
    <property type="molecule type" value="Genomic_DNA"/>
</dbReference>
<dbReference type="STRING" id="6211.A0A087VZZ3"/>
<proteinExistence type="predicted"/>
<dbReference type="PANTHER" id="PTHR23279">
    <property type="entry name" value="DEFECTIVE PROBOSCIS EXTENSION RESPONSE DPR -RELATED"/>
    <property type="match status" value="1"/>
</dbReference>
<dbReference type="Proteomes" id="UP000017246">
    <property type="component" value="Unassembled WGS sequence"/>
</dbReference>
<sequence length="395" mass="44654">MTPWLSFIMVLILGSLSVCHCTTPSSPPPPLKRELSMHQSASQKLVNTQVVDPPNNHPDHRDDKGVTKVYFDNEAPLKINCTYPKTHRHVIWERTDLIYPLAVGTHIFSPDPRISVHYPHETLSQIMIVNATKDDAKRYRCQSSPQKPPKCASHMCVEEDEAFEQTFRAIYGIKLSTKMQAMDSDASTLNVKSSVTISGPKMAFYGMPLELICRANFSSPEAKRDPLISLEWYHNGVRRRPSRVQSGGTFISSRWVDSNLLESRLLITWISELEAGRWNCVERSHINRRRLVNDPVPTPSLSFDQLNLQIIGLPEPELDEVETPPPLVAFATAATATNPEVIDQKSSKFRRYLHLTESASRWRKTSSLLLSSASISFSLPLFTLCNSLWYLLNVA</sequence>
<feature type="domain" description="Ig-like" evidence="2">
    <location>
        <begin position="206"/>
        <end position="280"/>
    </location>
</feature>
<evidence type="ECO:0000259" key="2">
    <source>
        <dbReference type="PROSITE" id="PS50835"/>
    </source>
</evidence>
<evidence type="ECO:0000313" key="3">
    <source>
        <dbReference type="EMBL" id="CDI97840.1"/>
    </source>
</evidence>
<feature type="chain" id="PRO_5001831686" evidence="1">
    <location>
        <begin position="22"/>
        <end position="395"/>
    </location>
</feature>
<dbReference type="InterPro" id="IPR007110">
    <property type="entry name" value="Ig-like_dom"/>
</dbReference>
<accession>A0A087VZZ3</accession>
<dbReference type="GO" id="GO:0032589">
    <property type="term" value="C:neuron projection membrane"/>
    <property type="evidence" value="ECO:0007669"/>
    <property type="project" value="TreeGrafter"/>
</dbReference>
<organism evidence="3 4">
    <name type="scientific">Echinococcus multilocularis</name>
    <name type="common">Fox tapeworm</name>
    <dbReference type="NCBI Taxonomy" id="6211"/>
    <lineage>
        <taxon>Eukaryota</taxon>
        <taxon>Metazoa</taxon>
        <taxon>Spiralia</taxon>
        <taxon>Lophotrochozoa</taxon>
        <taxon>Platyhelminthes</taxon>
        <taxon>Cestoda</taxon>
        <taxon>Eucestoda</taxon>
        <taxon>Cyclophyllidea</taxon>
        <taxon>Taeniidae</taxon>
        <taxon>Echinococcus</taxon>
    </lineage>
</organism>
<reference evidence="3" key="1">
    <citation type="journal article" date="2013" name="Nature">
        <title>The genomes of four tapeworm species reveal adaptations to parasitism.</title>
        <authorList>
            <person name="Tsai I.J."/>
            <person name="Zarowiecki M."/>
            <person name="Holroyd N."/>
            <person name="Garciarrubio A."/>
            <person name="Sanchez-Flores A."/>
            <person name="Brooks K.L."/>
            <person name="Tracey A."/>
            <person name="Bobes R.J."/>
            <person name="Fragoso G."/>
            <person name="Sciutto E."/>
            <person name="Aslett M."/>
            <person name="Beasley H."/>
            <person name="Bennett H.M."/>
            <person name="Cai J."/>
            <person name="Camicia F."/>
            <person name="Clark R."/>
            <person name="Cucher M."/>
            <person name="De Silva N."/>
            <person name="Day T.A."/>
            <person name="Deplazes P."/>
            <person name="Estrada K."/>
            <person name="Fernandez C."/>
            <person name="Holland P.W."/>
            <person name="Hou J."/>
            <person name="Hu S."/>
            <person name="Huckvale T."/>
            <person name="Hung S.S."/>
            <person name="Kamenetzky L."/>
            <person name="Keane J.A."/>
            <person name="Kiss F."/>
            <person name="Koziol U."/>
            <person name="Lambert O."/>
            <person name="Liu K."/>
            <person name="Luo X."/>
            <person name="Luo Y."/>
            <person name="Macchiaroli N."/>
            <person name="Nichol S."/>
            <person name="Paps J."/>
            <person name="Parkinson J."/>
            <person name="Pouchkina-Stantcheva N."/>
            <person name="Riddiford N."/>
            <person name="Rosenzvit M."/>
            <person name="Salinas G."/>
            <person name="Wasmuth J.D."/>
            <person name="Zamanian M."/>
            <person name="Zheng Y."/>
            <person name="Cai X."/>
            <person name="Soberon X."/>
            <person name="Olson P.D."/>
            <person name="Laclette J.P."/>
            <person name="Brehm K."/>
            <person name="Berriman M."/>
            <person name="Garciarrubio A."/>
            <person name="Bobes R.J."/>
            <person name="Fragoso G."/>
            <person name="Sanchez-Flores A."/>
            <person name="Estrada K."/>
            <person name="Cevallos M.A."/>
            <person name="Morett E."/>
            <person name="Gonzalez V."/>
            <person name="Portillo T."/>
            <person name="Ochoa-Leyva A."/>
            <person name="Jose M.V."/>
            <person name="Sciutto E."/>
            <person name="Landa A."/>
            <person name="Jimenez L."/>
            <person name="Valdes V."/>
            <person name="Carrero J.C."/>
            <person name="Larralde C."/>
            <person name="Morales-Montor J."/>
            <person name="Limon-Lason J."/>
            <person name="Soberon X."/>
            <person name="Laclette J.P."/>
        </authorList>
    </citation>
    <scope>NUCLEOTIDE SEQUENCE [LARGE SCALE GENOMIC DNA]</scope>
</reference>
<dbReference type="OMA" id="VIWERTD"/>
<evidence type="ECO:0000256" key="1">
    <source>
        <dbReference type="SAM" id="SignalP"/>
    </source>
</evidence>
<dbReference type="PANTHER" id="PTHR23279:SF36">
    <property type="entry name" value="DEFECTIVE PROBOSCIS EXTENSION RESPONSE 9, ISOFORM A"/>
    <property type="match status" value="1"/>
</dbReference>
<reference evidence="3" key="2">
    <citation type="submission" date="2015-11" db="EMBL/GenBank/DDBJ databases">
        <authorList>
            <person name="Zhang Y."/>
            <person name="Guo Z."/>
        </authorList>
    </citation>
    <scope>NUCLEOTIDE SEQUENCE</scope>
</reference>
<protein>
    <submittedName>
        <fullName evidence="3">Immunoglobulin</fullName>
    </submittedName>
</protein>
<dbReference type="SUPFAM" id="SSF48726">
    <property type="entry name" value="Immunoglobulin"/>
    <property type="match status" value="1"/>
</dbReference>
<evidence type="ECO:0000313" key="4">
    <source>
        <dbReference type="Proteomes" id="UP000017246"/>
    </source>
</evidence>
<dbReference type="OrthoDB" id="190835at2759"/>
<dbReference type="PROSITE" id="PS50835">
    <property type="entry name" value="IG_LIKE"/>
    <property type="match status" value="1"/>
</dbReference>
<dbReference type="Gene3D" id="2.60.40.10">
    <property type="entry name" value="Immunoglobulins"/>
    <property type="match status" value="1"/>
</dbReference>
<keyword evidence="1" id="KW-0732">Signal</keyword>
<gene>
    <name evidence="3" type="ORF">EmuJ_000164500</name>
</gene>
<dbReference type="AlphaFoldDB" id="A0A087VZZ3"/>